<dbReference type="RefSeq" id="XP_004441004.1">
    <property type="nucleotide sequence ID" value="XM_004440947.2"/>
</dbReference>
<evidence type="ECO:0000256" key="4">
    <source>
        <dbReference type="SAM" id="MobiDB-lite"/>
    </source>
</evidence>
<dbReference type="CDD" id="cd09492">
    <property type="entry name" value="SAM_SASH1_repeat2"/>
    <property type="match status" value="1"/>
</dbReference>
<dbReference type="InterPro" id="IPR035720">
    <property type="entry name" value="SASH1_SH3"/>
</dbReference>
<dbReference type="InterPro" id="IPR001452">
    <property type="entry name" value="SH3_domain"/>
</dbReference>
<feature type="compositionally biased region" description="Basic residues" evidence="4">
    <location>
        <begin position="542"/>
        <end position="551"/>
    </location>
</feature>
<dbReference type="Pfam" id="PF12485">
    <property type="entry name" value="SPIDER"/>
    <property type="match status" value="1"/>
</dbReference>
<dbReference type="Pfam" id="PF07647">
    <property type="entry name" value="SAM_2"/>
    <property type="match status" value="1"/>
</dbReference>
<evidence type="ECO:0000256" key="3">
    <source>
        <dbReference type="PROSITE-ProRule" id="PRU00192"/>
    </source>
</evidence>
<feature type="domain" description="SH3" evidence="5">
    <location>
        <begin position="474"/>
        <end position="535"/>
    </location>
</feature>
<dbReference type="PROSITE" id="PS50105">
    <property type="entry name" value="SAM_DOMAIN"/>
    <property type="match status" value="2"/>
</dbReference>
<accession>A0ABM0I5U6</accession>
<feature type="region of interest" description="Disordered" evidence="4">
    <location>
        <begin position="236"/>
        <end position="263"/>
    </location>
</feature>
<feature type="region of interest" description="Disordered" evidence="4">
    <location>
        <begin position="537"/>
        <end position="560"/>
    </location>
</feature>
<feature type="compositionally biased region" description="Low complexity" evidence="4">
    <location>
        <begin position="251"/>
        <end position="263"/>
    </location>
</feature>
<dbReference type="InterPro" id="IPR037627">
    <property type="entry name" value="SASH1_SAM_repeat1"/>
</dbReference>
<proteinExistence type="predicted"/>
<dbReference type="Pfam" id="PF26285">
    <property type="entry name" value="SASH1_Homeodomain"/>
    <property type="match status" value="1"/>
</dbReference>
<dbReference type="InterPro" id="IPR001660">
    <property type="entry name" value="SAM"/>
</dbReference>
<feature type="region of interest" description="Disordered" evidence="4">
    <location>
        <begin position="633"/>
        <end position="670"/>
    </location>
</feature>
<feature type="region of interest" description="Disordered" evidence="4">
    <location>
        <begin position="277"/>
        <end position="319"/>
    </location>
</feature>
<dbReference type="PANTHER" id="PTHR12301:SF3">
    <property type="entry name" value="SAM AND SH3 DOMAIN-CONTAINING PROTEIN 1"/>
    <property type="match status" value="1"/>
</dbReference>
<dbReference type="SMART" id="SM00454">
    <property type="entry name" value="SAM"/>
    <property type="match status" value="2"/>
</dbReference>
<feature type="region of interest" description="Disordered" evidence="4">
    <location>
        <begin position="874"/>
        <end position="987"/>
    </location>
</feature>
<organism evidence="7 8">
    <name type="scientific">Ceratotherium simum simum</name>
    <name type="common">Southern white rhinoceros</name>
    <dbReference type="NCBI Taxonomy" id="73337"/>
    <lineage>
        <taxon>Eukaryota</taxon>
        <taxon>Metazoa</taxon>
        <taxon>Chordata</taxon>
        <taxon>Craniata</taxon>
        <taxon>Vertebrata</taxon>
        <taxon>Euteleostomi</taxon>
        <taxon>Mammalia</taxon>
        <taxon>Eutheria</taxon>
        <taxon>Laurasiatheria</taxon>
        <taxon>Perissodactyla</taxon>
        <taxon>Rhinocerotidae</taxon>
        <taxon>Ceratotherium</taxon>
    </lineage>
</organism>
<sequence>MEELRKRRVSQDLDVEKPDASPASLQLRSQIEESLGFSSAVSTPEVERKNPLHKSNSEDGSVGKGDWKKKNKYFWQNFRKNQKGIMRQTSKGEDVGYVASEITMSDEERIQLMMMVKEKMITIEEALARLKEYEAQHRQSAALDPADWPDGSYPAFDASSNCNSREQSDDETEESVKFKRLHKLVNSTRRVRKKLIRVEEMKKPSTEGGEEPVFENAPVLDERSALYSGVHKKPFFFDGSPEKPPEDDSDSLTTSPSSTSLDTWGAGRKLVKTFSKGESRGLIKPPKKMGTFFSYPEEEKTQKVSRSLTEGEMKKSLGSLSHGRTCSFGGFDLTNRSLHIGSNNSDPVGKEGDFVYKEVIKSPTASRISLGKKVKSVKETMKRRMSKKYSSSVSEQDSALDGMPGSPPSSQPDSERVDKPKLKAGGSVESLRSSLSGQSSMSGQTVSTTDSSTSNRESVKSEDGDDEEPPYRGPFCGRARVHTDFTPSPYDTDSLKLKKGDIIDIISKPPMGTWMGLLNNKVGTFKFIYVDVLNEEEEKPKRPTRRRRKGRPPQPKSVEDLLDRINLKEHMPTFLFNGYEDLDTFKLLEEEDLDELNIRDPEHRAVLLTAVELLQEYDSNSDQSGSQEKLLVDSQGLSGCSPRDSGCYESSENLENGKTRKTGLLSAKSSTESSLKSFSRNQLGNYPTLPLVKSVDALKQREDGRLGSGLTPHPSKRCDQPCVTALNKNRRSLPVSICRSYETLEGPQTVETWPRSHSLDDLQGEPDADRDVPGEVTEPCPQIAPEVPQKTTSSITKVPSPERDSAVDNALLLTQSKRFSEPQKVTTKKLEGSVAASSRATSSPPCLPKSCDAHPPGVKHSLSRTLLEGHRKGLEFEGSCHTPGTKEGAGPEQRGPETRTQVRNPAQPPPVPAKKSRERLANGPHPVPPGPEAPCLPLKKGGPSGPSDCHSPRASRPAPGQEPGSPPSARPPPWLSELPESTSLQEHGVKLGPALSRKISCSRGVDLEMLTENKLQAEGIDLTEEPYSDKHGRCGIPEALVQRYAEDLDQPERDVAAHMDQIRVKLLRKQHRMAIPSGGLTEICRKPLSPGCVSSMSDWLVSIGLPMYASTLTEAGFSTLGQVPSLSHTCLQEAGITEERHISKLVSAARLFKLPPGPEAM</sequence>
<dbReference type="Proteomes" id="UP000694910">
    <property type="component" value="Unplaced"/>
</dbReference>
<feature type="domain" description="SAM" evidence="6">
    <location>
        <begin position="553"/>
        <end position="617"/>
    </location>
</feature>
<feature type="compositionally biased region" description="Low complexity" evidence="4">
    <location>
        <begin position="425"/>
        <end position="443"/>
    </location>
</feature>
<dbReference type="PROSITE" id="PS50002">
    <property type="entry name" value="SH3"/>
    <property type="match status" value="1"/>
</dbReference>
<dbReference type="InterPro" id="IPR021090">
    <property type="entry name" value="SPIDER"/>
</dbReference>
<evidence type="ECO:0000313" key="8">
    <source>
        <dbReference type="RefSeq" id="XP_004441004.1"/>
    </source>
</evidence>
<name>A0ABM0I5U6_CERSS</name>
<dbReference type="GeneID" id="101389495"/>
<dbReference type="InterPro" id="IPR037630">
    <property type="entry name" value="SASH1_SAM_repeat2"/>
</dbReference>
<evidence type="ECO:0000256" key="2">
    <source>
        <dbReference type="ARBA" id="ARBA00022553"/>
    </source>
</evidence>
<feature type="region of interest" description="Disordered" evidence="4">
    <location>
        <begin position="748"/>
        <end position="804"/>
    </location>
</feature>
<reference evidence="8" key="1">
    <citation type="submission" date="2025-08" db="UniProtKB">
        <authorList>
            <consortium name="RefSeq"/>
        </authorList>
    </citation>
    <scope>IDENTIFICATION</scope>
</reference>
<feature type="compositionally biased region" description="Polar residues" evidence="4">
    <location>
        <begin position="444"/>
        <end position="456"/>
    </location>
</feature>
<keyword evidence="7" id="KW-1185">Reference proteome</keyword>
<dbReference type="CDD" id="cd09559">
    <property type="entry name" value="SAM_SASH1_repeat1"/>
    <property type="match status" value="1"/>
</dbReference>
<dbReference type="Pfam" id="PF07653">
    <property type="entry name" value="SH3_2"/>
    <property type="match status" value="1"/>
</dbReference>
<dbReference type="Gene3D" id="1.10.150.50">
    <property type="entry name" value="Transcription Factor, Ets-1"/>
    <property type="match status" value="2"/>
</dbReference>
<evidence type="ECO:0000313" key="7">
    <source>
        <dbReference type="Proteomes" id="UP000694910"/>
    </source>
</evidence>
<dbReference type="Gene3D" id="2.30.30.40">
    <property type="entry name" value="SH3 Domains"/>
    <property type="match status" value="1"/>
</dbReference>
<feature type="region of interest" description="Disordered" evidence="4">
    <location>
        <begin position="367"/>
        <end position="491"/>
    </location>
</feature>
<dbReference type="InterPro" id="IPR036028">
    <property type="entry name" value="SH3-like_dom_sf"/>
</dbReference>
<feature type="region of interest" description="Disordered" evidence="4">
    <location>
        <begin position="821"/>
        <end position="860"/>
    </location>
</feature>
<feature type="compositionally biased region" description="Polar residues" evidence="4">
    <location>
        <begin position="835"/>
        <end position="844"/>
    </location>
</feature>
<feature type="compositionally biased region" description="Basic and acidic residues" evidence="4">
    <location>
        <begin position="9"/>
        <end position="19"/>
    </location>
</feature>
<feature type="compositionally biased region" description="Pro residues" evidence="4">
    <location>
        <begin position="964"/>
        <end position="974"/>
    </location>
</feature>
<gene>
    <name evidence="8" type="primary">LOC101389495</name>
</gene>
<feature type="region of interest" description="Disordered" evidence="4">
    <location>
        <begin position="141"/>
        <end position="177"/>
    </location>
</feature>
<evidence type="ECO:0000259" key="5">
    <source>
        <dbReference type="PROSITE" id="PS50002"/>
    </source>
</evidence>
<evidence type="ECO:0000256" key="1">
    <source>
        <dbReference type="ARBA" id="ARBA00022443"/>
    </source>
</evidence>
<dbReference type="InterPro" id="IPR051725">
    <property type="entry name" value="SAM-SH3_domain_protein"/>
</dbReference>
<feature type="domain" description="SAM" evidence="6">
    <location>
        <begin position="1091"/>
        <end position="1155"/>
    </location>
</feature>
<evidence type="ECO:0000259" key="6">
    <source>
        <dbReference type="PROSITE" id="PS50105"/>
    </source>
</evidence>
<feature type="region of interest" description="Disordered" evidence="4">
    <location>
        <begin position="1"/>
        <end position="65"/>
    </location>
</feature>
<dbReference type="InterPro" id="IPR013761">
    <property type="entry name" value="SAM/pointed_sf"/>
</dbReference>
<dbReference type="SMART" id="SM00326">
    <property type="entry name" value="SH3"/>
    <property type="match status" value="1"/>
</dbReference>
<dbReference type="SUPFAM" id="SSF50044">
    <property type="entry name" value="SH3-domain"/>
    <property type="match status" value="1"/>
</dbReference>
<dbReference type="Pfam" id="PF00536">
    <property type="entry name" value="SAM_1"/>
    <property type="match status" value="1"/>
</dbReference>
<dbReference type="InterPro" id="IPR058666">
    <property type="entry name" value="SASH1/NUB1_homeodomain"/>
</dbReference>
<feature type="compositionally biased region" description="Pro residues" evidence="4">
    <location>
        <begin position="925"/>
        <end position="934"/>
    </location>
</feature>
<protein>
    <submittedName>
        <fullName evidence="8">SAM and SH3 domain-containing protein 1 isoform X2</fullName>
    </submittedName>
</protein>
<keyword evidence="2" id="KW-0597">Phosphoprotein</keyword>
<dbReference type="SUPFAM" id="SSF47769">
    <property type="entry name" value="SAM/Pointed domain"/>
    <property type="match status" value="2"/>
</dbReference>
<dbReference type="CDD" id="cd11967">
    <property type="entry name" value="SH3_SASH1"/>
    <property type="match status" value="1"/>
</dbReference>
<dbReference type="PANTHER" id="PTHR12301">
    <property type="entry name" value="SAM-DOMAIN, SH3 AND NUCLEAR LOCALIZATION SIGNALS PROTEIN RELATED"/>
    <property type="match status" value="1"/>
</dbReference>
<keyword evidence="1 3" id="KW-0728">SH3 domain</keyword>